<name>A0A6C0K421_9ZZZZ</name>
<proteinExistence type="predicted"/>
<reference evidence="2" key="1">
    <citation type="journal article" date="2020" name="Nature">
        <title>Giant virus diversity and host interactions through global metagenomics.</title>
        <authorList>
            <person name="Schulz F."/>
            <person name="Roux S."/>
            <person name="Paez-Espino D."/>
            <person name="Jungbluth S."/>
            <person name="Walsh D.A."/>
            <person name="Denef V.J."/>
            <person name="McMahon K.D."/>
            <person name="Konstantinidis K.T."/>
            <person name="Eloe-Fadrosh E.A."/>
            <person name="Kyrpides N.C."/>
            <person name="Woyke T."/>
        </authorList>
    </citation>
    <scope>NUCLEOTIDE SEQUENCE</scope>
    <source>
        <strain evidence="2">GVMAG-S-1101169-75</strain>
    </source>
</reference>
<protein>
    <recommendedName>
        <fullName evidence="1">Fungal lipase-type domain-containing protein</fullName>
    </recommendedName>
</protein>
<dbReference type="InterPro" id="IPR002921">
    <property type="entry name" value="Fungal_lipase-type"/>
</dbReference>
<dbReference type="Gene3D" id="3.40.50.1820">
    <property type="entry name" value="alpha/beta hydrolase"/>
    <property type="match status" value="1"/>
</dbReference>
<accession>A0A6C0K421</accession>
<evidence type="ECO:0000259" key="1">
    <source>
        <dbReference type="Pfam" id="PF01764"/>
    </source>
</evidence>
<organism evidence="2">
    <name type="scientific">viral metagenome</name>
    <dbReference type="NCBI Taxonomy" id="1070528"/>
    <lineage>
        <taxon>unclassified sequences</taxon>
        <taxon>metagenomes</taxon>
        <taxon>organismal metagenomes</taxon>
    </lineage>
</organism>
<dbReference type="GO" id="GO:0006629">
    <property type="term" value="P:lipid metabolic process"/>
    <property type="evidence" value="ECO:0007669"/>
    <property type="project" value="InterPro"/>
</dbReference>
<sequence length="268" mass="30001">MFFLLKCWWVVLAMMTTVTGYPSTPCPQEWRKDPIMKDLVVLSDAVSWDGCSDVRGYPCIQDVHGKYDTRMKIYQTSAVTVFVFRPTQNTAPGQDIHKNRRLVSCVPLLGEGCLGMVNDRFQEAFCSLMGQVDLQEVLSPSKAVYLTGHSLGGALQLMMGVYLYFRFSVVPSKMIGFAGPFIGDTTFTDKYVGGLRSVMSQSGVVWQIETIDQRNPQQYDGTVEGYQVDGPPYMQIETSMICGIPIDPLPDSYGLHDLRNYALFFEAS</sequence>
<dbReference type="AlphaFoldDB" id="A0A6C0K421"/>
<feature type="domain" description="Fungal lipase-type" evidence="1">
    <location>
        <begin position="116"/>
        <end position="192"/>
    </location>
</feature>
<dbReference type="Pfam" id="PF01764">
    <property type="entry name" value="Lipase_3"/>
    <property type="match status" value="1"/>
</dbReference>
<dbReference type="InterPro" id="IPR029058">
    <property type="entry name" value="AB_hydrolase_fold"/>
</dbReference>
<evidence type="ECO:0000313" key="2">
    <source>
        <dbReference type="EMBL" id="QHU11891.1"/>
    </source>
</evidence>
<dbReference type="EMBL" id="MN740791">
    <property type="protein sequence ID" value="QHU11891.1"/>
    <property type="molecule type" value="Genomic_DNA"/>
</dbReference>
<dbReference type="SUPFAM" id="SSF53474">
    <property type="entry name" value="alpha/beta-Hydrolases"/>
    <property type="match status" value="1"/>
</dbReference>